<evidence type="ECO:0000256" key="1">
    <source>
        <dbReference type="SAM" id="SignalP"/>
    </source>
</evidence>
<dbReference type="EMBL" id="GADI01007299">
    <property type="protein sequence ID" value="JAA66509.1"/>
    <property type="molecule type" value="mRNA"/>
</dbReference>
<dbReference type="GO" id="GO:0004867">
    <property type="term" value="F:serine-type endopeptidase inhibitor activity"/>
    <property type="evidence" value="ECO:0007669"/>
    <property type="project" value="InterPro"/>
</dbReference>
<feature type="domain" description="BPTI/Kunitz inhibitor" evidence="2">
    <location>
        <begin position="26"/>
        <end position="75"/>
    </location>
</feature>
<protein>
    <submittedName>
        <fullName evidence="3">Putative salivary kunitz domain protein</fullName>
    </submittedName>
</protein>
<dbReference type="SUPFAM" id="SSF57362">
    <property type="entry name" value="BPTI-like"/>
    <property type="match status" value="1"/>
</dbReference>
<dbReference type="Gene3D" id="4.10.410.10">
    <property type="entry name" value="Pancreatic trypsin inhibitor Kunitz domain"/>
    <property type="match status" value="1"/>
</dbReference>
<feature type="signal peptide" evidence="1">
    <location>
        <begin position="1"/>
        <end position="19"/>
    </location>
</feature>
<dbReference type="Pfam" id="PF00014">
    <property type="entry name" value="Kunitz_BPTI"/>
    <property type="match status" value="1"/>
</dbReference>
<proteinExistence type="evidence at transcript level"/>
<evidence type="ECO:0000259" key="2">
    <source>
        <dbReference type="Pfam" id="PF00014"/>
    </source>
</evidence>
<keyword evidence="1" id="KW-0732">Signal</keyword>
<dbReference type="AlphaFoldDB" id="A0A0K8R7P2"/>
<reference evidence="3" key="1">
    <citation type="submission" date="2012-12" db="EMBL/GenBank/DDBJ databases">
        <title>Identification and characterization of a phenylalanine ammonia-lyase gene family in Isatis indigotica Fort.</title>
        <authorList>
            <person name="Liu Q."/>
            <person name="Chen J."/>
            <person name="Zhou X."/>
            <person name="Di P."/>
            <person name="Xiao Y."/>
            <person name="Xuan H."/>
            <person name="Zhang L."/>
            <person name="Chen W."/>
        </authorList>
    </citation>
    <scope>NUCLEOTIDE SEQUENCE</scope>
    <source>
        <tissue evidence="3">Salivary gland</tissue>
    </source>
</reference>
<dbReference type="InterPro" id="IPR002223">
    <property type="entry name" value="Kunitz_BPTI"/>
</dbReference>
<evidence type="ECO:0000313" key="3">
    <source>
        <dbReference type="EMBL" id="JAA66509.1"/>
    </source>
</evidence>
<organism evidence="3">
    <name type="scientific">Ixodes ricinus</name>
    <name type="common">Common tick</name>
    <name type="synonym">Acarus ricinus</name>
    <dbReference type="NCBI Taxonomy" id="34613"/>
    <lineage>
        <taxon>Eukaryota</taxon>
        <taxon>Metazoa</taxon>
        <taxon>Ecdysozoa</taxon>
        <taxon>Arthropoda</taxon>
        <taxon>Chelicerata</taxon>
        <taxon>Arachnida</taxon>
        <taxon>Acari</taxon>
        <taxon>Parasitiformes</taxon>
        <taxon>Ixodida</taxon>
        <taxon>Ixodoidea</taxon>
        <taxon>Ixodidae</taxon>
        <taxon>Ixodinae</taxon>
        <taxon>Ixodes</taxon>
    </lineage>
</organism>
<feature type="chain" id="PRO_5005516072" evidence="1">
    <location>
        <begin position="20"/>
        <end position="86"/>
    </location>
</feature>
<name>A0A0K8R7P2_IXORI</name>
<dbReference type="InterPro" id="IPR036880">
    <property type="entry name" value="Kunitz_BPTI_sf"/>
</dbReference>
<dbReference type="PROSITE" id="PS51257">
    <property type="entry name" value="PROKAR_LIPOPROTEIN"/>
    <property type="match status" value="1"/>
</dbReference>
<sequence length="86" mass="9478">MKAFIAALCFLVALSCVIATLTEEDCRRPLPFSSCAGGFWDIYSFFNNTNKCEHYPGCDKGPNRFPTLEACMNGCPFGEHSLSGKE</sequence>
<accession>A0A0K8R7P2</accession>